<sequence length="143" mass="15492">MRDILMHLLRGVSRAQDFRGCRGRGHRPAQSYWGLHECEHNFRGGSRPSSRDRMCRSTGLPRSDHPGEGSSMRAEGLRGRTRGEKPPGSMHCGAAPMEEAACLPLEGRRLHLYSASGEASGSPPGSGGYPARHVLLPVCGVFT</sequence>
<protein>
    <submittedName>
        <fullName evidence="2">Uncharacterized protein</fullName>
    </submittedName>
</protein>
<gene>
    <name evidence="2" type="ORF">NDU88_006080</name>
</gene>
<evidence type="ECO:0000313" key="2">
    <source>
        <dbReference type="EMBL" id="KAJ1127687.1"/>
    </source>
</evidence>
<feature type="compositionally biased region" description="Basic and acidic residues" evidence="1">
    <location>
        <begin position="75"/>
        <end position="85"/>
    </location>
</feature>
<organism evidence="2 3">
    <name type="scientific">Pleurodeles waltl</name>
    <name type="common">Iberian ribbed newt</name>
    <dbReference type="NCBI Taxonomy" id="8319"/>
    <lineage>
        <taxon>Eukaryota</taxon>
        <taxon>Metazoa</taxon>
        <taxon>Chordata</taxon>
        <taxon>Craniata</taxon>
        <taxon>Vertebrata</taxon>
        <taxon>Euteleostomi</taxon>
        <taxon>Amphibia</taxon>
        <taxon>Batrachia</taxon>
        <taxon>Caudata</taxon>
        <taxon>Salamandroidea</taxon>
        <taxon>Salamandridae</taxon>
        <taxon>Pleurodelinae</taxon>
        <taxon>Pleurodeles</taxon>
    </lineage>
</organism>
<proteinExistence type="predicted"/>
<keyword evidence="3" id="KW-1185">Reference proteome</keyword>
<evidence type="ECO:0000256" key="1">
    <source>
        <dbReference type="SAM" id="MobiDB-lite"/>
    </source>
</evidence>
<dbReference type="AlphaFoldDB" id="A0AAV7PJX2"/>
<evidence type="ECO:0000313" key="3">
    <source>
        <dbReference type="Proteomes" id="UP001066276"/>
    </source>
</evidence>
<dbReference type="Proteomes" id="UP001066276">
    <property type="component" value="Chromosome 7"/>
</dbReference>
<reference evidence="2" key="1">
    <citation type="journal article" date="2022" name="bioRxiv">
        <title>Sequencing and chromosome-scale assembly of the giantPleurodeles waltlgenome.</title>
        <authorList>
            <person name="Brown T."/>
            <person name="Elewa A."/>
            <person name="Iarovenko S."/>
            <person name="Subramanian E."/>
            <person name="Araus A.J."/>
            <person name="Petzold A."/>
            <person name="Susuki M."/>
            <person name="Suzuki K.-i.T."/>
            <person name="Hayashi T."/>
            <person name="Toyoda A."/>
            <person name="Oliveira C."/>
            <person name="Osipova E."/>
            <person name="Leigh N.D."/>
            <person name="Simon A."/>
            <person name="Yun M.H."/>
        </authorList>
    </citation>
    <scope>NUCLEOTIDE SEQUENCE</scope>
    <source>
        <strain evidence="2">20211129_DDA</strain>
        <tissue evidence="2">Liver</tissue>
    </source>
</reference>
<dbReference type="EMBL" id="JANPWB010000011">
    <property type="protein sequence ID" value="KAJ1127687.1"/>
    <property type="molecule type" value="Genomic_DNA"/>
</dbReference>
<name>A0AAV7PJX2_PLEWA</name>
<accession>A0AAV7PJX2</accession>
<comment type="caution">
    <text evidence="2">The sequence shown here is derived from an EMBL/GenBank/DDBJ whole genome shotgun (WGS) entry which is preliminary data.</text>
</comment>
<feature type="region of interest" description="Disordered" evidence="1">
    <location>
        <begin position="42"/>
        <end position="94"/>
    </location>
</feature>